<sequence length="358" mass="40078">MKRLLLITLLCGHMGLFAQDIHFSQFYMSPLNLNPALTGVMNCKMRVVANYRNQWAPILKSNSFNTYNLSFDQKIPVGRYDYFGFGGTFWGDKAGSLDFATIQFKLSGSYSKRMAGSRTSSHYLVFGGEAGLNQRSVNFQNAIWGTQITSAGPNNTTPSGEPLDIDQGFLFADISVGLLWFSVLDKKNNYYIGGAFSHLNEPLQNHYRKGNGFVASPLYSKLTVHAGGDFAIDRKNSILPGIVSFFQGPHWQLNAGTSFRFNMSKSKYDEQAFQLGLWARLANKEAFIEQTTDKKGGVLMDALILSTRFDYHKYGIGLSYDINTSRLRKASGANNAFELSFIYNICSPEHRGIYCPNF</sequence>
<accession>A0A9D7SAC7</accession>
<feature type="chain" id="PRO_5038383509" evidence="1">
    <location>
        <begin position="19"/>
        <end position="358"/>
    </location>
</feature>
<gene>
    <name evidence="2" type="ORF">IPO85_15845</name>
</gene>
<comment type="caution">
    <text evidence="2">The sequence shown here is derived from an EMBL/GenBank/DDBJ whole genome shotgun (WGS) entry which is preliminary data.</text>
</comment>
<evidence type="ECO:0000313" key="2">
    <source>
        <dbReference type="EMBL" id="MBK9718950.1"/>
    </source>
</evidence>
<evidence type="ECO:0000313" key="3">
    <source>
        <dbReference type="Proteomes" id="UP000808349"/>
    </source>
</evidence>
<name>A0A9D7SAC7_9BACT</name>
<feature type="signal peptide" evidence="1">
    <location>
        <begin position="1"/>
        <end position="18"/>
    </location>
</feature>
<dbReference type="InterPro" id="IPR019861">
    <property type="entry name" value="PorP/SprF_Bacteroidetes"/>
</dbReference>
<reference evidence="2 3" key="1">
    <citation type="submission" date="2020-10" db="EMBL/GenBank/DDBJ databases">
        <title>Connecting structure to function with the recovery of over 1000 high-quality activated sludge metagenome-assembled genomes encoding full-length rRNA genes using long-read sequencing.</title>
        <authorList>
            <person name="Singleton C.M."/>
            <person name="Petriglieri F."/>
            <person name="Kristensen J.M."/>
            <person name="Kirkegaard R.H."/>
            <person name="Michaelsen T.Y."/>
            <person name="Andersen M.H."/>
            <person name="Karst S.M."/>
            <person name="Dueholm M.S."/>
            <person name="Nielsen P.H."/>
            <person name="Albertsen M."/>
        </authorList>
    </citation>
    <scope>NUCLEOTIDE SEQUENCE [LARGE SCALE GENOMIC DNA]</scope>
    <source>
        <strain evidence="2">Ribe_18-Q3-R11-54_BAT3C.373</strain>
    </source>
</reference>
<dbReference type="Pfam" id="PF11751">
    <property type="entry name" value="PorP_SprF"/>
    <property type="match status" value="1"/>
</dbReference>
<dbReference type="Proteomes" id="UP000808349">
    <property type="component" value="Unassembled WGS sequence"/>
</dbReference>
<dbReference type="NCBIfam" id="TIGR03519">
    <property type="entry name" value="T9SS_PorP_fam"/>
    <property type="match status" value="1"/>
</dbReference>
<evidence type="ECO:0000256" key="1">
    <source>
        <dbReference type="SAM" id="SignalP"/>
    </source>
</evidence>
<protein>
    <submittedName>
        <fullName evidence="2">PorP/SprF family type IX secretion system membrane protein</fullName>
    </submittedName>
</protein>
<organism evidence="2 3">
    <name type="scientific">Candidatus Defluviibacterium haderslevense</name>
    <dbReference type="NCBI Taxonomy" id="2981993"/>
    <lineage>
        <taxon>Bacteria</taxon>
        <taxon>Pseudomonadati</taxon>
        <taxon>Bacteroidota</taxon>
        <taxon>Saprospiria</taxon>
        <taxon>Saprospirales</taxon>
        <taxon>Saprospiraceae</taxon>
        <taxon>Candidatus Defluviibacterium</taxon>
    </lineage>
</organism>
<keyword evidence="1" id="KW-0732">Signal</keyword>
<dbReference type="AlphaFoldDB" id="A0A9D7SAC7"/>
<dbReference type="EMBL" id="JADKFW010000014">
    <property type="protein sequence ID" value="MBK9718950.1"/>
    <property type="molecule type" value="Genomic_DNA"/>
</dbReference>
<proteinExistence type="predicted"/>